<accession>A0AAV5FPT6</accession>
<reference evidence="2" key="2">
    <citation type="submission" date="2021-12" db="EMBL/GenBank/DDBJ databases">
        <title>Resequencing data analysis of finger millet.</title>
        <authorList>
            <person name="Hatakeyama M."/>
            <person name="Aluri S."/>
            <person name="Balachadran M.T."/>
            <person name="Sivarajan S.R."/>
            <person name="Poveda L."/>
            <person name="Shimizu-Inatsugi R."/>
            <person name="Schlapbach R."/>
            <person name="Sreeman S.M."/>
            <person name="Shimizu K.K."/>
        </authorList>
    </citation>
    <scope>NUCLEOTIDE SEQUENCE</scope>
</reference>
<dbReference type="AlphaFoldDB" id="A0AAV5FPT6"/>
<sequence length="88" mass="9370">MRSSSAFPLPLEKMARIPRGLLQNGAIGLESSRMDSYGVEEEAHPGGFGDNSPWGIAPDGSGNSGARSSWEACPNRLVRALGQELQSR</sequence>
<dbReference type="Proteomes" id="UP001054889">
    <property type="component" value="Unassembled WGS sequence"/>
</dbReference>
<organism evidence="2 4">
    <name type="scientific">Eleusine coracana subsp. coracana</name>
    <dbReference type="NCBI Taxonomy" id="191504"/>
    <lineage>
        <taxon>Eukaryota</taxon>
        <taxon>Viridiplantae</taxon>
        <taxon>Streptophyta</taxon>
        <taxon>Embryophyta</taxon>
        <taxon>Tracheophyta</taxon>
        <taxon>Spermatophyta</taxon>
        <taxon>Magnoliopsida</taxon>
        <taxon>Liliopsida</taxon>
        <taxon>Poales</taxon>
        <taxon>Poaceae</taxon>
        <taxon>PACMAD clade</taxon>
        <taxon>Chloridoideae</taxon>
        <taxon>Cynodonteae</taxon>
        <taxon>Eleusininae</taxon>
        <taxon>Eleusine</taxon>
    </lineage>
</organism>
<feature type="region of interest" description="Disordered" evidence="1">
    <location>
        <begin position="39"/>
        <end position="70"/>
    </location>
</feature>
<evidence type="ECO:0000313" key="3">
    <source>
        <dbReference type="EMBL" id="GJN36493.1"/>
    </source>
</evidence>
<evidence type="ECO:0000256" key="1">
    <source>
        <dbReference type="SAM" id="MobiDB-lite"/>
    </source>
</evidence>
<dbReference type="EMBL" id="BQKI01000089">
    <property type="protein sequence ID" value="GJN36450.1"/>
    <property type="molecule type" value="Genomic_DNA"/>
</dbReference>
<gene>
    <name evidence="2" type="primary">gb25311</name>
    <name evidence="3" type="synonym">gb25356</name>
    <name evidence="2" type="ORF">PR202_gb25311</name>
    <name evidence="3" type="ORF">PR202_gb25356</name>
</gene>
<reference evidence="2" key="1">
    <citation type="journal article" date="2018" name="DNA Res.">
        <title>Multiple hybrid de novo genome assembly of finger millet, an orphan allotetraploid crop.</title>
        <authorList>
            <person name="Hatakeyama M."/>
            <person name="Aluri S."/>
            <person name="Balachadran M.T."/>
            <person name="Sivarajan S.R."/>
            <person name="Patrignani A."/>
            <person name="Gruter S."/>
            <person name="Poveda L."/>
            <person name="Shimizu-Inatsugi R."/>
            <person name="Baeten J."/>
            <person name="Francoijs K.J."/>
            <person name="Nataraja K.N."/>
            <person name="Reddy Y.A.N."/>
            <person name="Phadnis S."/>
            <person name="Ravikumar R.L."/>
            <person name="Schlapbach R."/>
            <person name="Sreeman S.M."/>
            <person name="Shimizu K.K."/>
        </authorList>
    </citation>
    <scope>NUCLEOTIDE SEQUENCE</scope>
</reference>
<evidence type="ECO:0000313" key="4">
    <source>
        <dbReference type="Proteomes" id="UP001054889"/>
    </source>
</evidence>
<evidence type="ECO:0000313" key="2">
    <source>
        <dbReference type="EMBL" id="GJN36450.1"/>
    </source>
</evidence>
<keyword evidence="4" id="KW-1185">Reference proteome</keyword>
<protein>
    <submittedName>
        <fullName evidence="2">Uncharacterized protein</fullName>
    </submittedName>
</protein>
<name>A0AAV5FPT6_ELECO</name>
<dbReference type="EMBL" id="BQKI01000089">
    <property type="protein sequence ID" value="GJN36493.1"/>
    <property type="molecule type" value="Genomic_DNA"/>
</dbReference>
<proteinExistence type="predicted"/>
<comment type="caution">
    <text evidence="2">The sequence shown here is derived from an EMBL/GenBank/DDBJ whole genome shotgun (WGS) entry which is preliminary data.</text>
</comment>